<dbReference type="EMBL" id="CM042047">
    <property type="protein sequence ID" value="KAI3770651.1"/>
    <property type="molecule type" value="Genomic_DNA"/>
</dbReference>
<proteinExistence type="predicted"/>
<comment type="caution">
    <text evidence="1">The sequence shown here is derived from an EMBL/GenBank/DDBJ whole genome shotgun (WGS) entry which is preliminary data.</text>
</comment>
<evidence type="ECO:0000313" key="1">
    <source>
        <dbReference type="EMBL" id="KAI3770651.1"/>
    </source>
</evidence>
<accession>A0ACB9FIY6</accession>
<dbReference type="Proteomes" id="UP001055879">
    <property type="component" value="Linkage Group LG01"/>
</dbReference>
<gene>
    <name evidence="1" type="ORF">L6452_01792</name>
</gene>
<protein>
    <submittedName>
        <fullName evidence="1">Uncharacterized protein</fullName>
    </submittedName>
</protein>
<keyword evidence="2" id="KW-1185">Reference proteome</keyword>
<organism evidence="1 2">
    <name type="scientific">Arctium lappa</name>
    <name type="common">Greater burdock</name>
    <name type="synonym">Lappa major</name>
    <dbReference type="NCBI Taxonomy" id="4217"/>
    <lineage>
        <taxon>Eukaryota</taxon>
        <taxon>Viridiplantae</taxon>
        <taxon>Streptophyta</taxon>
        <taxon>Embryophyta</taxon>
        <taxon>Tracheophyta</taxon>
        <taxon>Spermatophyta</taxon>
        <taxon>Magnoliopsida</taxon>
        <taxon>eudicotyledons</taxon>
        <taxon>Gunneridae</taxon>
        <taxon>Pentapetalae</taxon>
        <taxon>asterids</taxon>
        <taxon>campanulids</taxon>
        <taxon>Asterales</taxon>
        <taxon>Asteraceae</taxon>
        <taxon>Carduoideae</taxon>
        <taxon>Cardueae</taxon>
        <taxon>Arctiinae</taxon>
        <taxon>Arctium</taxon>
    </lineage>
</organism>
<reference evidence="2" key="1">
    <citation type="journal article" date="2022" name="Mol. Ecol. Resour.">
        <title>The genomes of chicory, endive, great burdock and yacon provide insights into Asteraceae palaeo-polyploidization history and plant inulin production.</title>
        <authorList>
            <person name="Fan W."/>
            <person name="Wang S."/>
            <person name="Wang H."/>
            <person name="Wang A."/>
            <person name="Jiang F."/>
            <person name="Liu H."/>
            <person name="Zhao H."/>
            <person name="Xu D."/>
            <person name="Zhang Y."/>
        </authorList>
    </citation>
    <scope>NUCLEOTIDE SEQUENCE [LARGE SCALE GENOMIC DNA]</scope>
    <source>
        <strain evidence="2">cv. Niubang</strain>
    </source>
</reference>
<evidence type="ECO:0000313" key="2">
    <source>
        <dbReference type="Proteomes" id="UP001055879"/>
    </source>
</evidence>
<reference evidence="1 2" key="2">
    <citation type="journal article" date="2022" name="Mol. Ecol. Resour.">
        <title>The genomes of chicory, endive, great burdock and yacon provide insights into Asteraceae paleo-polyploidization history and plant inulin production.</title>
        <authorList>
            <person name="Fan W."/>
            <person name="Wang S."/>
            <person name="Wang H."/>
            <person name="Wang A."/>
            <person name="Jiang F."/>
            <person name="Liu H."/>
            <person name="Zhao H."/>
            <person name="Xu D."/>
            <person name="Zhang Y."/>
        </authorList>
    </citation>
    <scope>NUCLEOTIDE SEQUENCE [LARGE SCALE GENOMIC DNA]</scope>
    <source>
        <strain evidence="2">cv. Niubang</strain>
    </source>
</reference>
<name>A0ACB9FIY6_ARCLA</name>
<sequence length="239" mass="27080">MVNQRKKLISETQLWLTSVEKLVAEVGSFPDTGRILPTTGLVGHTTPHRVAKVIWELLALADMNTSKIGVYGMGSVGKTSIMMHIYNQLIDCKIFDKVIWVNVSKSFDIDKMQLDIANATNLELSKRKCGMEIDKAIEHLHGKKFVLILDDMWHKFSLEEVGIPPPSIDNGCKFVFVAHLMEDQKIDAAELIKYWMAEELITEVGDREKEINKGYTVLEKLKDACLLEDIGSDYVKMHD</sequence>